<dbReference type="Proteomes" id="UP000501534">
    <property type="component" value="Chromosome"/>
</dbReference>
<accession>A0A6M4GQZ0</accession>
<evidence type="ECO:0000259" key="2">
    <source>
        <dbReference type="Pfam" id="PF08308"/>
    </source>
</evidence>
<feature type="transmembrane region" description="Helical" evidence="1">
    <location>
        <begin position="176"/>
        <end position="194"/>
    </location>
</feature>
<dbReference type="InterPro" id="IPR029787">
    <property type="entry name" value="Nucleotide_cyclase"/>
</dbReference>
<evidence type="ECO:0000313" key="4">
    <source>
        <dbReference type="Proteomes" id="UP000501534"/>
    </source>
</evidence>
<reference evidence="3 4" key="1">
    <citation type="submission" date="2020-04" db="EMBL/GenBank/DDBJ databases">
        <title>Usitatibacter rugosus gen. nov., sp. nov. and Usitatibacter palustris sp. nov., novel members of Usitatibacteraceae fam. nov. within the order Nitrosomonadales isolated from soil.</title>
        <authorList>
            <person name="Huber K.J."/>
            <person name="Neumann-Schaal M."/>
            <person name="Geppert A."/>
            <person name="Luckner M."/>
            <person name="Wanner G."/>
            <person name="Overmann J."/>
        </authorList>
    </citation>
    <scope>NUCLEOTIDE SEQUENCE [LARGE SCALE GENOMIC DNA]</scope>
    <source>
        <strain evidence="3 4">0125_3</strain>
    </source>
</reference>
<dbReference type="InterPro" id="IPR013229">
    <property type="entry name" value="PEGA"/>
</dbReference>
<organism evidence="3 4">
    <name type="scientific">Usitatibacter rugosus</name>
    <dbReference type="NCBI Taxonomy" id="2732067"/>
    <lineage>
        <taxon>Bacteria</taxon>
        <taxon>Pseudomonadati</taxon>
        <taxon>Pseudomonadota</taxon>
        <taxon>Betaproteobacteria</taxon>
        <taxon>Nitrosomonadales</taxon>
        <taxon>Usitatibacteraceae</taxon>
        <taxon>Usitatibacter</taxon>
    </lineage>
</organism>
<keyword evidence="1" id="KW-1133">Transmembrane helix</keyword>
<evidence type="ECO:0000256" key="1">
    <source>
        <dbReference type="SAM" id="Phobius"/>
    </source>
</evidence>
<keyword evidence="1" id="KW-0812">Transmembrane</keyword>
<sequence length="291" mass="31333">MTPSPTPVYANVAYFRIPEFDTRTVAQQASEKESLEARLREATSGLPAGDRVVLDADEGAALVLFGDPERALEVTQAVYRKGPVHAGLNYGPLALSSRGSDARVFGDGLVGAAAAARFATPDRLLLTQDFAKALDATAPDRSSELETAGEFTDTRVRLHTFFTPNERKKRAGKRKVFFTALAGIAVILFAGVLAREAVQRFFPPPLATVKLLVKPRADIYVDGVNKGRTPPLTEIQVAGGKHVVELRSQGFAPLKVSINVQPGEQVTIAYNFTGAPKPSLWSDFKRKLGGS</sequence>
<feature type="domain" description="PEGA" evidence="2">
    <location>
        <begin position="217"/>
        <end position="272"/>
    </location>
</feature>
<keyword evidence="1" id="KW-0472">Membrane</keyword>
<gene>
    <name evidence="3" type="ORF">DSM104443_00519</name>
</gene>
<dbReference type="RefSeq" id="WP_171089208.1">
    <property type="nucleotide sequence ID" value="NZ_CP053069.1"/>
</dbReference>
<protein>
    <recommendedName>
        <fullName evidence="2">PEGA domain-containing protein</fullName>
    </recommendedName>
</protein>
<proteinExistence type="predicted"/>
<evidence type="ECO:0000313" key="3">
    <source>
        <dbReference type="EMBL" id="QJR09475.1"/>
    </source>
</evidence>
<dbReference type="KEGG" id="uru:DSM104443_00519"/>
<dbReference type="AlphaFoldDB" id="A0A6M4GQZ0"/>
<dbReference type="EMBL" id="CP053069">
    <property type="protein sequence ID" value="QJR09475.1"/>
    <property type="molecule type" value="Genomic_DNA"/>
</dbReference>
<name>A0A6M4GQZ0_9PROT</name>
<keyword evidence="4" id="KW-1185">Reference proteome</keyword>
<dbReference type="Pfam" id="PF08308">
    <property type="entry name" value="PEGA"/>
    <property type="match status" value="1"/>
</dbReference>
<dbReference type="Gene3D" id="3.30.70.1230">
    <property type="entry name" value="Nucleotide cyclase"/>
    <property type="match status" value="1"/>
</dbReference>